<evidence type="ECO:0000313" key="2">
    <source>
        <dbReference type="Proteomes" id="UP000198972"/>
    </source>
</evidence>
<dbReference type="SUPFAM" id="SSF53474">
    <property type="entry name" value="alpha/beta-Hydrolases"/>
    <property type="match status" value="1"/>
</dbReference>
<dbReference type="InterPro" id="IPR050583">
    <property type="entry name" value="Mycobacterial_A85_antigen"/>
</dbReference>
<gene>
    <name evidence="1" type="ORF">SAMN04488542_11126</name>
</gene>
<dbReference type="PANTHER" id="PTHR48098">
    <property type="entry name" value="ENTEROCHELIN ESTERASE-RELATED"/>
    <property type="match status" value="1"/>
</dbReference>
<dbReference type="Pfam" id="PF00756">
    <property type="entry name" value="Esterase"/>
    <property type="match status" value="1"/>
</dbReference>
<accession>A0A1G7L7T7</accession>
<organism evidence="1 2">
    <name type="scientific">Fontibacillus panacisegetis</name>
    <dbReference type="NCBI Taxonomy" id="670482"/>
    <lineage>
        <taxon>Bacteria</taxon>
        <taxon>Bacillati</taxon>
        <taxon>Bacillota</taxon>
        <taxon>Bacilli</taxon>
        <taxon>Bacillales</taxon>
        <taxon>Paenibacillaceae</taxon>
        <taxon>Fontibacillus</taxon>
    </lineage>
</organism>
<dbReference type="STRING" id="670482.SAMN04488542_11126"/>
<keyword evidence="2" id="KW-1185">Reference proteome</keyword>
<dbReference type="InterPro" id="IPR000801">
    <property type="entry name" value="Esterase-like"/>
</dbReference>
<dbReference type="GO" id="GO:0016747">
    <property type="term" value="F:acyltransferase activity, transferring groups other than amino-acyl groups"/>
    <property type="evidence" value="ECO:0007669"/>
    <property type="project" value="TreeGrafter"/>
</dbReference>
<dbReference type="PANTHER" id="PTHR48098:SF1">
    <property type="entry name" value="DIACYLGLYCEROL ACYLTRANSFERASE_MYCOLYLTRANSFERASE AG85A"/>
    <property type="match status" value="1"/>
</dbReference>
<dbReference type="EMBL" id="FNBG01000011">
    <property type="protein sequence ID" value="SDF45461.1"/>
    <property type="molecule type" value="Genomic_DNA"/>
</dbReference>
<dbReference type="InterPro" id="IPR029058">
    <property type="entry name" value="AB_hydrolase_fold"/>
</dbReference>
<evidence type="ECO:0000313" key="1">
    <source>
        <dbReference type="EMBL" id="SDF45461.1"/>
    </source>
</evidence>
<dbReference type="PROSITE" id="PS51257">
    <property type="entry name" value="PROKAR_LIPOPROTEIN"/>
    <property type="match status" value="1"/>
</dbReference>
<dbReference type="Proteomes" id="UP000198972">
    <property type="component" value="Unassembled WGS sequence"/>
</dbReference>
<dbReference type="OrthoDB" id="9777383at2"/>
<reference evidence="1 2" key="1">
    <citation type="submission" date="2016-10" db="EMBL/GenBank/DDBJ databases">
        <authorList>
            <person name="de Groot N.N."/>
        </authorList>
    </citation>
    <scope>NUCLEOTIDE SEQUENCE [LARGE SCALE GENOMIC DNA]</scope>
    <source>
        <strain evidence="1 2">DSM 28129</strain>
    </source>
</reference>
<protein>
    <submittedName>
        <fullName evidence="1">Enterochelin esterase</fullName>
    </submittedName>
</protein>
<dbReference type="AlphaFoldDB" id="A0A1G7L7T7"/>
<sequence length="323" mass="36180">MKMYMVAMVIGCFVLIMLSGCIGKPEPLKQSLSPNQSIIPVQSAKVSDKGQGRPDTLKGDSQVVTDRLYSKRFDCELEMSVYLPPAYSPDTKYPVLYLLYGYGGMHDSWFTYLNIHQVADRLIDEGKIDPLIIVSPDYGNSFGVNSVDGEGKDPGSVDIGPYEDYLILELLPYIDRQYSTVVARAGRYVGGASMGGYAALYLGFNHPKLFSKVGAHSAALWNYSETDQFTGQRDWLYANESLRDNRDPFKLAESRQLNELEVYLDSGTEDALAEKDYLLYELLQSKGIDAQWAPHPGGHDGTYWSSQLENYLIFYNKSDGVKK</sequence>
<dbReference type="Gene3D" id="3.40.50.1820">
    <property type="entry name" value="alpha/beta hydrolase"/>
    <property type="match status" value="1"/>
</dbReference>
<name>A0A1G7L7T7_9BACL</name>
<proteinExistence type="predicted"/>